<dbReference type="PANTHER" id="PTHR45331:SF2">
    <property type="entry name" value="OXIDOREDUCTASE WITH IRON-SULFUR SUBUNIT"/>
    <property type="match status" value="1"/>
</dbReference>
<comment type="caution">
    <text evidence="2">The sequence shown here is derived from an EMBL/GenBank/DDBJ whole genome shotgun (WGS) entry which is preliminary data.</text>
</comment>
<dbReference type="PANTHER" id="PTHR45331">
    <property type="entry name" value="OXIDOREDUCTASE, IRON-SULPHUR BINDING SUBUNIT-RELATED-RELATED"/>
    <property type="match status" value="1"/>
</dbReference>
<protein>
    <submittedName>
        <fullName evidence="2">Ferredoxin</fullName>
    </submittedName>
</protein>
<evidence type="ECO:0000313" key="3">
    <source>
        <dbReference type="Proteomes" id="UP000019486"/>
    </source>
</evidence>
<organism evidence="2 3">
    <name type="scientific">Skermanella stibiiresistens SB22</name>
    <dbReference type="NCBI Taxonomy" id="1385369"/>
    <lineage>
        <taxon>Bacteria</taxon>
        <taxon>Pseudomonadati</taxon>
        <taxon>Pseudomonadota</taxon>
        <taxon>Alphaproteobacteria</taxon>
        <taxon>Rhodospirillales</taxon>
        <taxon>Azospirillaceae</taxon>
        <taxon>Skermanella</taxon>
    </lineage>
</organism>
<dbReference type="RefSeq" id="WP_051511771.1">
    <property type="nucleotide sequence ID" value="NZ_AVFL01000005.1"/>
</dbReference>
<gene>
    <name evidence="2" type="ORF">N825_30870</name>
</gene>
<dbReference type="Proteomes" id="UP000019486">
    <property type="component" value="Unassembled WGS sequence"/>
</dbReference>
<accession>W9HB35</accession>
<dbReference type="Gene3D" id="1.10.150.120">
    <property type="entry name" value="[2Fe-2S]-binding domain"/>
    <property type="match status" value="1"/>
</dbReference>
<dbReference type="SUPFAM" id="SSF47741">
    <property type="entry name" value="CO dehydrogenase ISP C-domain like"/>
    <property type="match status" value="1"/>
</dbReference>
<dbReference type="InterPro" id="IPR036010">
    <property type="entry name" value="2Fe-2S_ferredoxin-like_sf"/>
</dbReference>
<dbReference type="EMBL" id="AVFL01000005">
    <property type="protein sequence ID" value="EWY41078.1"/>
    <property type="molecule type" value="Genomic_DNA"/>
</dbReference>
<dbReference type="OrthoDB" id="9806714at2"/>
<dbReference type="PATRIC" id="fig|1385369.3.peg.1814"/>
<dbReference type="AlphaFoldDB" id="W9HB35"/>
<dbReference type="GO" id="GO:0046872">
    <property type="term" value="F:metal ion binding"/>
    <property type="evidence" value="ECO:0007669"/>
    <property type="project" value="InterPro"/>
</dbReference>
<proteinExistence type="predicted"/>
<dbReference type="GO" id="GO:0016903">
    <property type="term" value="F:oxidoreductase activity, acting on the aldehyde or oxo group of donors"/>
    <property type="evidence" value="ECO:0007669"/>
    <property type="project" value="TreeGrafter"/>
</dbReference>
<dbReference type="InterPro" id="IPR052914">
    <property type="entry name" value="Aldehyde_Oxdr_Iron-Sulfur"/>
</dbReference>
<dbReference type="Gene3D" id="3.10.20.30">
    <property type="match status" value="1"/>
</dbReference>
<keyword evidence="3" id="KW-1185">Reference proteome</keyword>
<evidence type="ECO:0000259" key="1">
    <source>
        <dbReference type="PROSITE" id="PS51085"/>
    </source>
</evidence>
<dbReference type="GO" id="GO:0051537">
    <property type="term" value="F:2 iron, 2 sulfur cluster binding"/>
    <property type="evidence" value="ECO:0007669"/>
    <property type="project" value="TreeGrafter"/>
</dbReference>
<dbReference type="InterPro" id="IPR012675">
    <property type="entry name" value="Beta-grasp_dom_sf"/>
</dbReference>
<dbReference type="PROSITE" id="PS51085">
    <property type="entry name" value="2FE2S_FER_2"/>
    <property type="match status" value="1"/>
</dbReference>
<dbReference type="InterPro" id="IPR002888">
    <property type="entry name" value="2Fe-2S-bd"/>
</dbReference>
<dbReference type="STRING" id="1385369.N825_30870"/>
<dbReference type="Pfam" id="PF00111">
    <property type="entry name" value="Fer2"/>
    <property type="match status" value="1"/>
</dbReference>
<sequence length="189" mass="19905">MTTDLSEKIDTAPSGPAASAKRVRVTINGAVHERVVPADLSLLDFLQEDLNLTGTKLGCGIGVCKGCTVAVRRVPSAQLVPMLACSTPAVNLDGQSITTVEGLAGGGALTPLQTTFLEKFAFQCGYCAPGFLMAAHILLDQLRAAPVSRDKLDATIAEACGEHICRCTGYVRYYEAIRQVALAEPGLVR</sequence>
<name>W9HB35_9PROT</name>
<feature type="domain" description="2Fe-2S ferredoxin-type" evidence="1">
    <location>
        <begin position="21"/>
        <end position="103"/>
    </location>
</feature>
<dbReference type="SUPFAM" id="SSF54292">
    <property type="entry name" value="2Fe-2S ferredoxin-like"/>
    <property type="match status" value="1"/>
</dbReference>
<dbReference type="InterPro" id="IPR036884">
    <property type="entry name" value="2Fe-2S-bd_dom_sf"/>
</dbReference>
<reference evidence="2 3" key="1">
    <citation type="submission" date="2013-08" db="EMBL/GenBank/DDBJ databases">
        <title>The genome sequence of Skermanella stibiiresistens.</title>
        <authorList>
            <person name="Zhu W."/>
            <person name="Wang G."/>
        </authorList>
    </citation>
    <scope>NUCLEOTIDE SEQUENCE [LARGE SCALE GENOMIC DNA]</scope>
    <source>
        <strain evidence="2 3">SB22</strain>
    </source>
</reference>
<dbReference type="Pfam" id="PF01799">
    <property type="entry name" value="Fer2_2"/>
    <property type="match status" value="1"/>
</dbReference>
<evidence type="ECO:0000313" key="2">
    <source>
        <dbReference type="EMBL" id="EWY41078.1"/>
    </source>
</evidence>
<dbReference type="InterPro" id="IPR001041">
    <property type="entry name" value="2Fe-2S_ferredoxin-type"/>
</dbReference>